<dbReference type="OrthoDB" id="7269818at2"/>
<evidence type="ECO:0000313" key="2">
    <source>
        <dbReference type="Proteomes" id="UP000048984"/>
    </source>
</evidence>
<organism evidence="1 2">
    <name type="scientific">Prosthecodimorpha hirschii</name>
    <dbReference type="NCBI Taxonomy" id="665126"/>
    <lineage>
        <taxon>Bacteria</taxon>
        <taxon>Pseudomonadati</taxon>
        <taxon>Pseudomonadota</taxon>
        <taxon>Alphaproteobacteria</taxon>
        <taxon>Hyphomicrobiales</taxon>
        <taxon>Ancalomicrobiaceae</taxon>
        <taxon>Prosthecodimorpha</taxon>
    </lineage>
</organism>
<sequence>MTDPVAAAQASSGFRQLALCWFRRKDYEQAKALMEDADRLYDDYDTWLKEGWAFEREMSDKGVRTVRIRFDEQSFLLFCATHAMPRDGVARAEWAAYEAIRRATPPARR</sequence>
<dbReference type="AlphaFoldDB" id="A0A0P6VRS9"/>
<evidence type="ECO:0000313" key="1">
    <source>
        <dbReference type="EMBL" id="KPL53899.1"/>
    </source>
</evidence>
<gene>
    <name evidence="1" type="ORF">ABB55_18175</name>
</gene>
<keyword evidence="2" id="KW-1185">Reference proteome</keyword>
<accession>A0A0P6VRS9</accession>
<proteinExistence type="predicted"/>
<dbReference type="Proteomes" id="UP000048984">
    <property type="component" value="Unassembled WGS sequence"/>
</dbReference>
<reference evidence="1 2" key="2">
    <citation type="submission" date="2015-10" db="EMBL/GenBank/DDBJ databases">
        <title>Draft Genome Sequence of Prosthecomicrobium hirschii ATCC 27832.</title>
        <authorList>
            <person name="Daniel J."/>
            <person name="Givan S.A."/>
            <person name="Brun Y.V."/>
            <person name="Brown P.J."/>
        </authorList>
    </citation>
    <scope>NUCLEOTIDE SEQUENCE [LARGE SCALE GENOMIC DNA]</scope>
    <source>
        <strain evidence="1 2">16</strain>
    </source>
</reference>
<comment type="caution">
    <text evidence="1">The sequence shown here is derived from an EMBL/GenBank/DDBJ whole genome shotgun (WGS) entry which is preliminary data.</text>
</comment>
<reference evidence="1 2" key="1">
    <citation type="submission" date="2015-09" db="EMBL/GenBank/DDBJ databases">
        <authorList>
            <person name="Jackson K.R."/>
            <person name="Lunt B.L."/>
            <person name="Fisher J.N.B."/>
            <person name="Gardner A.V."/>
            <person name="Bailey M.E."/>
            <person name="Deus L.M."/>
            <person name="Earl A.S."/>
            <person name="Gibby P.D."/>
            <person name="Hartmann K.A."/>
            <person name="Liu J.E."/>
            <person name="Manci A.M."/>
            <person name="Nielsen D.A."/>
            <person name="Solomon M.B."/>
            <person name="Breakwell D.P."/>
            <person name="Burnett S.H."/>
            <person name="Grose J.H."/>
        </authorList>
    </citation>
    <scope>NUCLEOTIDE SEQUENCE [LARGE SCALE GENOMIC DNA]</scope>
    <source>
        <strain evidence="1 2">16</strain>
    </source>
</reference>
<dbReference type="EMBL" id="LJYW01000001">
    <property type="protein sequence ID" value="KPL53899.1"/>
    <property type="molecule type" value="Genomic_DNA"/>
</dbReference>
<name>A0A0P6VRS9_9HYPH</name>
<protein>
    <submittedName>
        <fullName evidence="1">Uncharacterized protein</fullName>
    </submittedName>
</protein>
<dbReference type="RefSeq" id="WP_054360064.1">
    <property type="nucleotide sequence ID" value="NZ_LJYW01000001.1"/>
</dbReference>